<organism evidence="2 3">
    <name type="scientific">Clostridium yunnanense</name>
    <dbReference type="NCBI Taxonomy" id="2800325"/>
    <lineage>
        <taxon>Bacteria</taxon>
        <taxon>Bacillati</taxon>
        <taxon>Bacillota</taxon>
        <taxon>Clostridia</taxon>
        <taxon>Eubacteriales</taxon>
        <taxon>Clostridiaceae</taxon>
        <taxon>Clostridium</taxon>
    </lineage>
</organism>
<keyword evidence="1" id="KW-1133">Transmembrane helix</keyword>
<evidence type="ECO:0000256" key="1">
    <source>
        <dbReference type="SAM" id="Phobius"/>
    </source>
</evidence>
<dbReference type="Proteomes" id="UP000596739">
    <property type="component" value="Unassembled WGS sequence"/>
</dbReference>
<dbReference type="EMBL" id="JAENHN010000027">
    <property type="protein sequence ID" value="MBK1810810.1"/>
    <property type="molecule type" value="Genomic_DNA"/>
</dbReference>
<dbReference type="Pfam" id="PF12650">
    <property type="entry name" value="DUF3784"/>
    <property type="match status" value="1"/>
</dbReference>
<evidence type="ECO:0000313" key="3">
    <source>
        <dbReference type="Proteomes" id="UP000596739"/>
    </source>
</evidence>
<comment type="caution">
    <text evidence="2">The sequence shown here is derived from an EMBL/GenBank/DDBJ whole genome shotgun (WGS) entry which is preliminary data.</text>
</comment>
<keyword evidence="1" id="KW-0812">Transmembrane</keyword>
<feature type="transmembrane region" description="Helical" evidence="1">
    <location>
        <begin position="21"/>
        <end position="40"/>
    </location>
</feature>
<keyword evidence="1" id="KW-0472">Membrane</keyword>
<feature type="transmembrane region" description="Helical" evidence="1">
    <location>
        <begin position="46"/>
        <end position="65"/>
    </location>
</feature>
<gene>
    <name evidence="2" type="ORF">JHL18_09190</name>
</gene>
<reference evidence="3" key="1">
    <citation type="submission" date="2021-01" db="EMBL/GenBank/DDBJ databases">
        <title>Genome public.</title>
        <authorList>
            <person name="Liu C."/>
            <person name="Sun Q."/>
        </authorList>
    </citation>
    <scope>NUCLEOTIDE SEQUENCE [LARGE SCALE GENOMIC DNA]</scope>
    <source>
        <strain evidence="3">YIM B02505</strain>
    </source>
</reference>
<name>A0ABS1EN70_9CLOT</name>
<dbReference type="InterPro" id="IPR017259">
    <property type="entry name" value="UCP037672"/>
</dbReference>
<evidence type="ECO:0000313" key="2">
    <source>
        <dbReference type="EMBL" id="MBK1810810.1"/>
    </source>
</evidence>
<sequence length="68" mass="7207">MADIEKSKVRDIHGLTKFTGKVVSLLAAGTLLFAIIGSITSSVIPGIVFVVFIIALLIIYFLGLGKCL</sequence>
<keyword evidence="3" id="KW-1185">Reference proteome</keyword>
<accession>A0ABS1EN70</accession>
<protein>
    <submittedName>
        <fullName evidence="2">DUF3784 domain-containing protein</fullName>
    </submittedName>
</protein>
<proteinExistence type="predicted"/>